<protein>
    <submittedName>
        <fullName evidence="2">Uncharacterized protein</fullName>
    </submittedName>
</protein>
<accession>A0AA38JK40</accession>
<dbReference type="Proteomes" id="UP001176059">
    <property type="component" value="Unassembled WGS sequence"/>
</dbReference>
<evidence type="ECO:0000256" key="1">
    <source>
        <dbReference type="SAM" id="MobiDB-lite"/>
    </source>
</evidence>
<feature type="non-terminal residue" evidence="2">
    <location>
        <position position="1"/>
    </location>
</feature>
<evidence type="ECO:0000313" key="2">
    <source>
        <dbReference type="EMBL" id="KAJ3736854.1"/>
    </source>
</evidence>
<dbReference type="EMBL" id="JANVFO010000004">
    <property type="protein sequence ID" value="KAJ3736854.1"/>
    <property type="molecule type" value="Genomic_DNA"/>
</dbReference>
<feature type="non-terminal residue" evidence="2">
    <location>
        <position position="115"/>
    </location>
</feature>
<proteinExistence type="predicted"/>
<comment type="caution">
    <text evidence="2">The sequence shown here is derived from an EMBL/GenBank/DDBJ whole genome shotgun (WGS) entry which is preliminary data.</text>
</comment>
<reference evidence="2" key="2">
    <citation type="journal article" date="2023" name="Proc. Natl. Acad. Sci. U.S.A.">
        <title>A global phylogenomic analysis of the shiitake genus Lentinula.</title>
        <authorList>
            <person name="Sierra-Patev S."/>
            <person name="Min B."/>
            <person name="Naranjo-Ortiz M."/>
            <person name="Looney B."/>
            <person name="Konkel Z."/>
            <person name="Slot J.C."/>
            <person name="Sakamoto Y."/>
            <person name="Steenwyk J.L."/>
            <person name="Rokas A."/>
            <person name="Carro J."/>
            <person name="Camarero S."/>
            <person name="Ferreira P."/>
            <person name="Molpeceres G."/>
            <person name="Ruiz-Duenas F.J."/>
            <person name="Serrano A."/>
            <person name="Henrissat B."/>
            <person name="Drula E."/>
            <person name="Hughes K.W."/>
            <person name="Mata J.L."/>
            <person name="Ishikawa N.K."/>
            <person name="Vargas-Isla R."/>
            <person name="Ushijima S."/>
            <person name="Smith C.A."/>
            <person name="Donoghue J."/>
            <person name="Ahrendt S."/>
            <person name="Andreopoulos W."/>
            <person name="He G."/>
            <person name="LaButti K."/>
            <person name="Lipzen A."/>
            <person name="Ng V."/>
            <person name="Riley R."/>
            <person name="Sandor L."/>
            <person name="Barry K."/>
            <person name="Martinez A.T."/>
            <person name="Xiao Y."/>
            <person name="Gibbons J.G."/>
            <person name="Terashima K."/>
            <person name="Grigoriev I.V."/>
            <person name="Hibbett D."/>
        </authorList>
    </citation>
    <scope>NUCLEOTIDE SEQUENCE</scope>
    <source>
        <strain evidence="2">ET3784</strain>
    </source>
</reference>
<feature type="region of interest" description="Disordered" evidence="1">
    <location>
        <begin position="24"/>
        <end position="45"/>
    </location>
</feature>
<keyword evidence="3" id="KW-1185">Reference proteome</keyword>
<feature type="compositionally biased region" description="Acidic residues" evidence="1">
    <location>
        <begin position="103"/>
        <end position="115"/>
    </location>
</feature>
<feature type="compositionally biased region" description="Basic and acidic residues" evidence="1">
    <location>
        <begin position="24"/>
        <end position="42"/>
    </location>
</feature>
<reference evidence="2" key="1">
    <citation type="submission" date="2022-08" db="EMBL/GenBank/DDBJ databases">
        <authorList>
            <consortium name="DOE Joint Genome Institute"/>
            <person name="Min B."/>
            <person name="Sierra-Patev S."/>
            <person name="Naranjo-Ortiz M."/>
            <person name="Looney B."/>
            <person name="Konkel Z."/>
            <person name="Slot J.C."/>
            <person name="Sakamoto Y."/>
            <person name="Steenwyk J.L."/>
            <person name="Rokas A."/>
            <person name="Carro J."/>
            <person name="Camarero S."/>
            <person name="Ferreira P."/>
            <person name="Molpeceres G."/>
            <person name="Ruiz-duenas F.J."/>
            <person name="Serrano A."/>
            <person name="Henrissat B."/>
            <person name="Drula E."/>
            <person name="Hughes K.W."/>
            <person name="Mata J.L."/>
            <person name="Ishikawa N.K."/>
            <person name="Vargas-Isla R."/>
            <person name="Ushijima S."/>
            <person name="Smith C.A."/>
            <person name="Ahrendt S."/>
            <person name="Andreopoulos W."/>
            <person name="He G."/>
            <person name="LaButti K."/>
            <person name="Lipzen A."/>
            <person name="Ng V."/>
            <person name="Riley R."/>
            <person name="Sandor L."/>
            <person name="Barry K."/>
            <person name="Martinez A.T."/>
            <person name="Xiao Y."/>
            <person name="Gibbons J.G."/>
            <person name="Terashima K."/>
            <person name="Hibbett D.S."/>
            <person name="Grigoriev I.V."/>
        </authorList>
    </citation>
    <scope>NUCLEOTIDE SEQUENCE</scope>
    <source>
        <strain evidence="2">ET3784</strain>
    </source>
</reference>
<sequence length="115" mass="13796">EDLFTFIKRRGERRLRVITSETTLEHQSRLQREENARRDRPPGRKGARVYYWDLVEGIRVRTAVGRSNYEDIWERYGSHQRRYDSVADEWDICTDLDPHDGPDYDDLDSDDDYDA</sequence>
<organism evidence="2 3">
    <name type="scientific">Lentinula guzmanii</name>
    <dbReference type="NCBI Taxonomy" id="2804957"/>
    <lineage>
        <taxon>Eukaryota</taxon>
        <taxon>Fungi</taxon>
        <taxon>Dikarya</taxon>
        <taxon>Basidiomycota</taxon>
        <taxon>Agaricomycotina</taxon>
        <taxon>Agaricomycetes</taxon>
        <taxon>Agaricomycetidae</taxon>
        <taxon>Agaricales</taxon>
        <taxon>Marasmiineae</taxon>
        <taxon>Omphalotaceae</taxon>
        <taxon>Lentinula</taxon>
    </lineage>
</organism>
<feature type="region of interest" description="Disordered" evidence="1">
    <location>
        <begin position="96"/>
        <end position="115"/>
    </location>
</feature>
<dbReference type="AlphaFoldDB" id="A0AA38JK40"/>
<name>A0AA38JK40_9AGAR</name>
<gene>
    <name evidence="2" type="ORF">DFJ43DRAFT_975938</name>
</gene>
<evidence type="ECO:0000313" key="3">
    <source>
        <dbReference type="Proteomes" id="UP001176059"/>
    </source>
</evidence>